<dbReference type="InterPro" id="IPR008928">
    <property type="entry name" value="6-hairpin_glycosidase_sf"/>
</dbReference>
<proteinExistence type="predicted"/>
<keyword evidence="2" id="KW-0472">Membrane</keyword>
<dbReference type="AlphaFoldDB" id="A0A8H7BDR3"/>
<dbReference type="NCBIfam" id="NF002674">
    <property type="entry name" value="PRK02399.1-2"/>
    <property type="match status" value="1"/>
</dbReference>
<sequence>MSSNPRVVLLGTCDTKLEELLFLRKEIDRNNVDVMLMDVGRRHKEYDAITISQHQLLEDHGDAKDVSKLPRGEVIKTMAGCATKAVKKLFDEGKIHAAINAGGSGGTSLAAEVMRTALPIGFPKLIVSTVASGDTGPIVGETDITLMYSVVDVAGLNQVLRNVLSNAGAAIAGMARTYASRQQDAAQLIKKRVGITMFGVTTPAVDFIRKHLEDNYDIETYVFHATGHGGKAMERLIQEDGLDAVLDLTTTEICDHITGGVMSAGEHRLEAAAKAGIPNIVSVGATDMTNFGPRSTVPERYKDRKLYEHNPVVTLMRTSVDEATQVGKFIATKLKHCAKKPGAIQVWLPKGGISMIAVPDGPFEDQQADVALFSAIREELRGSNIEVTEDERAINDEGFAHDIAEALVAKMGVASCYACKHRQLFSDLLFLRALHTHSVFFWRYAITLVSFFKMFARVSVLSLALSCIVSTTAALDLDVQNKDSIILAAQALASGIVKFYNDSLSEDGIPGLFPDPYFWYEGGMIFNALIDYSYLTGDKQYDSIVSEGIQGQLGDHPGLAFFPANQTAQITNDDQSLWALAAMAAAESGFPKPENQSWVEYAAQVFDAQVLRWDDKSCNGGLRWTIFTFQAGYDYKNGAANGDFFLLAARLAKFTGNETYSEWADKSFTWAKDIGIIDDEYAVFDGGDATEDCRDINRLRWTNLHAAYTEGSAIMQNITNGKQKWTDALQGLVNSSAIFFQQHDVLTEVACETVGKCDVSMRAYKGMAISSYARAAVAAPIIAEPLTKKLEVSAQAAAGACGGDLHNVQCSLDWANSTEGTWEAADASNGNLNEVYDALQAVQGLLFSQTTPSNVTSSGNGDDATQKVGASGTSGAGAPKETGAAGTIAASITMVLAMAFAVALSC</sequence>
<dbReference type="InterPro" id="IPR044122">
    <property type="entry name" value="UPF0261_N"/>
</dbReference>
<name>A0A8H7BDR3_9PLEO</name>
<feature type="domain" description="UPF0261" evidence="4">
    <location>
        <begin position="190"/>
        <end position="409"/>
    </location>
</feature>
<evidence type="ECO:0000256" key="1">
    <source>
        <dbReference type="SAM" id="MobiDB-lite"/>
    </source>
</evidence>
<evidence type="ECO:0000259" key="3">
    <source>
        <dbReference type="Pfam" id="PF06792"/>
    </source>
</evidence>
<comment type="caution">
    <text evidence="5">The sequence shown here is derived from an EMBL/GenBank/DDBJ whole genome shotgun (WGS) entry which is preliminary data.</text>
</comment>
<feature type="region of interest" description="Disordered" evidence="1">
    <location>
        <begin position="852"/>
        <end position="882"/>
    </location>
</feature>
<evidence type="ECO:0000313" key="5">
    <source>
        <dbReference type="EMBL" id="KAF7680215.1"/>
    </source>
</evidence>
<accession>A0A8H7BDR3</accession>
<keyword evidence="2" id="KW-1133">Transmembrane helix</keyword>
<protein>
    <recommendedName>
        <fullName evidence="7">Mannan endo-1,6-alpha-mannosidase</fullName>
    </recommendedName>
</protein>
<dbReference type="Proteomes" id="UP000596902">
    <property type="component" value="Unassembled WGS sequence"/>
</dbReference>
<dbReference type="GO" id="GO:0005975">
    <property type="term" value="P:carbohydrate metabolic process"/>
    <property type="evidence" value="ECO:0007669"/>
    <property type="project" value="InterPro"/>
</dbReference>
<dbReference type="Pfam" id="PF06792">
    <property type="entry name" value="UPF0261"/>
    <property type="match status" value="1"/>
</dbReference>
<dbReference type="CDD" id="cd15488">
    <property type="entry name" value="Tm-1-like"/>
    <property type="match status" value="1"/>
</dbReference>
<evidence type="ECO:0000256" key="2">
    <source>
        <dbReference type="SAM" id="Phobius"/>
    </source>
</evidence>
<feature type="transmembrane region" description="Helical" evidence="2">
    <location>
        <begin position="883"/>
        <end position="904"/>
    </location>
</feature>
<gene>
    <name evidence="5" type="ORF">GT037_001866</name>
</gene>
<organism evidence="5 6">
    <name type="scientific">Alternaria burnsii</name>
    <dbReference type="NCBI Taxonomy" id="1187904"/>
    <lineage>
        <taxon>Eukaryota</taxon>
        <taxon>Fungi</taxon>
        <taxon>Dikarya</taxon>
        <taxon>Ascomycota</taxon>
        <taxon>Pezizomycotina</taxon>
        <taxon>Dothideomycetes</taxon>
        <taxon>Pleosporomycetidae</taxon>
        <taxon>Pleosporales</taxon>
        <taxon>Pleosporineae</taxon>
        <taxon>Pleosporaceae</taxon>
        <taxon>Alternaria</taxon>
        <taxon>Alternaria sect. Alternaria</taxon>
    </lineage>
</organism>
<dbReference type="Gene3D" id="1.50.10.20">
    <property type="match status" value="1"/>
</dbReference>
<dbReference type="Pfam" id="PF23189">
    <property type="entry name" value="UPF0261_C"/>
    <property type="match status" value="1"/>
</dbReference>
<dbReference type="SUPFAM" id="SSF48208">
    <property type="entry name" value="Six-hairpin glycosidases"/>
    <property type="match status" value="1"/>
</dbReference>
<dbReference type="InterPro" id="IPR005198">
    <property type="entry name" value="Glyco_hydro_76"/>
</dbReference>
<dbReference type="EMBL" id="JAAABM010000002">
    <property type="protein sequence ID" value="KAF7680215.1"/>
    <property type="molecule type" value="Genomic_DNA"/>
</dbReference>
<dbReference type="PANTHER" id="PTHR31862:SF1">
    <property type="entry name" value="UPF0261 DOMAIN PROTEIN (AFU_ORTHOLOGUE AFUA_1G10120)"/>
    <property type="match status" value="1"/>
</dbReference>
<dbReference type="InterPro" id="IPR051353">
    <property type="entry name" value="Tobamovirus_resist_UPF0261"/>
</dbReference>
<dbReference type="Gene3D" id="3.40.50.12030">
    <property type="entry name" value="Uncharacterised protein family UPF0261, NC domain"/>
    <property type="match status" value="1"/>
</dbReference>
<dbReference type="Pfam" id="PF03663">
    <property type="entry name" value="Glyco_hydro_76"/>
    <property type="match status" value="1"/>
</dbReference>
<evidence type="ECO:0008006" key="7">
    <source>
        <dbReference type="Google" id="ProtNLM"/>
    </source>
</evidence>
<dbReference type="PANTHER" id="PTHR31862">
    <property type="entry name" value="UPF0261 DOMAIN PROTEIN (AFU_ORTHOLOGUE AFUA_1G10120)"/>
    <property type="match status" value="1"/>
</dbReference>
<dbReference type="GeneID" id="62200091"/>
<dbReference type="RefSeq" id="XP_038790205.1">
    <property type="nucleotide sequence ID" value="XM_038926913.1"/>
</dbReference>
<keyword evidence="6" id="KW-1185">Reference proteome</keyword>
<reference evidence="5" key="2">
    <citation type="submission" date="2020-08" db="EMBL/GenBank/DDBJ databases">
        <title>Draft Genome Sequence of Cumin Blight Pathogen Alternaria burnsii.</title>
        <authorList>
            <person name="Feng Z."/>
        </authorList>
    </citation>
    <scope>NUCLEOTIDE SEQUENCE</scope>
    <source>
        <strain evidence="5">CBS107.38</strain>
    </source>
</reference>
<dbReference type="Gene3D" id="3.40.50.12020">
    <property type="entry name" value="Uncharacterised protein family UPF0261, NN domain"/>
    <property type="match status" value="1"/>
</dbReference>
<keyword evidence="2" id="KW-0812">Transmembrane</keyword>
<evidence type="ECO:0000313" key="6">
    <source>
        <dbReference type="Proteomes" id="UP000596902"/>
    </source>
</evidence>
<feature type="domain" description="UPF0261" evidence="3">
    <location>
        <begin position="5"/>
        <end position="179"/>
    </location>
</feature>
<dbReference type="InterPro" id="IPR056778">
    <property type="entry name" value="UPF0261_C"/>
</dbReference>
<evidence type="ECO:0000259" key="4">
    <source>
        <dbReference type="Pfam" id="PF23189"/>
    </source>
</evidence>
<reference evidence="5" key="1">
    <citation type="submission" date="2020-01" db="EMBL/GenBank/DDBJ databases">
        <authorList>
            <person name="Feng Z.H.Z."/>
        </authorList>
    </citation>
    <scope>NUCLEOTIDE SEQUENCE</scope>
    <source>
        <strain evidence="5">CBS107.38</strain>
    </source>
</reference>